<keyword evidence="2" id="KW-1133">Transmembrane helix</keyword>
<feature type="transmembrane region" description="Helical" evidence="2">
    <location>
        <begin position="56"/>
        <end position="74"/>
    </location>
</feature>
<feature type="region of interest" description="Disordered" evidence="1">
    <location>
        <begin position="1"/>
        <end position="23"/>
    </location>
</feature>
<evidence type="ECO:0000256" key="1">
    <source>
        <dbReference type="SAM" id="MobiDB-lite"/>
    </source>
</evidence>
<evidence type="ECO:0000259" key="3">
    <source>
        <dbReference type="Pfam" id="PF24867"/>
    </source>
</evidence>
<keyword evidence="2" id="KW-0812">Transmembrane</keyword>
<sequence>MSEEIREQHDLTDSKPSPPLPPQKQGLIISRKRQLVFLALMIFLAAKGLVGIEDIAFVILCTIYLFVVMARFAFPRKQTEQKKRLAPKSKLFRAYFLGTAIIGLLFPICYVGDGIYRGDIHGVGAVAPHLFLLSGQVFTEPIGFSDKFSTPVASLVPVFYNTRRLYPLLDWVKAEFSDTQRPGGSVRVYGGRAIASVNTVMWFYNLFGFLLPVLLPRSFEIYFSDDNKDN</sequence>
<accession>A0ABM0T5K5</accession>
<dbReference type="RefSeq" id="XP_010454676.1">
    <property type="nucleotide sequence ID" value="XM_010456374.2"/>
</dbReference>
<gene>
    <name evidence="5" type="primary">LOC104706688</name>
    <name evidence="6" type="synonym">LOC104736404</name>
</gene>
<dbReference type="Proteomes" id="UP000694864">
    <property type="component" value="Chromosome 13"/>
</dbReference>
<dbReference type="GeneID" id="104736404"/>
<organism evidence="4 5">
    <name type="scientific">Camelina sativa</name>
    <name type="common">False flax</name>
    <name type="synonym">Myagrum sativum</name>
    <dbReference type="NCBI Taxonomy" id="90675"/>
    <lineage>
        <taxon>Eukaryota</taxon>
        <taxon>Viridiplantae</taxon>
        <taxon>Streptophyta</taxon>
        <taxon>Embryophyta</taxon>
        <taxon>Tracheophyta</taxon>
        <taxon>Spermatophyta</taxon>
        <taxon>Magnoliopsida</taxon>
        <taxon>eudicotyledons</taxon>
        <taxon>Gunneridae</taxon>
        <taxon>Pentapetalae</taxon>
        <taxon>rosids</taxon>
        <taxon>malvids</taxon>
        <taxon>Brassicales</taxon>
        <taxon>Brassicaceae</taxon>
        <taxon>Camelineae</taxon>
        <taxon>Camelina</taxon>
    </lineage>
</organism>
<keyword evidence="2" id="KW-0472">Membrane</keyword>
<name>A0ABM0T5K5_CAMSA</name>
<feature type="transmembrane region" description="Helical" evidence="2">
    <location>
        <begin position="94"/>
        <end position="116"/>
    </location>
</feature>
<evidence type="ECO:0000313" key="6">
    <source>
        <dbReference type="RefSeq" id="XP_010454676.1"/>
    </source>
</evidence>
<evidence type="ECO:0000313" key="5">
    <source>
        <dbReference type="RefSeq" id="XP_010421199.1"/>
    </source>
</evidence>
<feature type="domain" description="DUF7733" evidence="3">
    <location>
        <begin position="32"/>
        <end position="223"/>
    </location>
</feature>
<dbReference type="Pfam" id="PF24867">
    <property type="entry name" value="DUF7733"/>
    <property type="match status" value="1"/>
</dbReference>
<evidence type="ECO:0000313" key="4">
    <source>
        <dbReference type="Proteomes" id="UP000694864"/>
    </source>
</evidence>
<feature type="compositionally biased region" description="Basic and acidic residues" evidence="1">
    <location>
        <begin position="1"/>
        <end position="13"/>
    </location>
</feature>
<dbReference type="InterPro" id="IPR056635">
    <property type="entry name" value="DUF7733"/>
</dbReference>
<keyword evidence="4" id="KW-1185">Reference proteome</keyword>
<reference evidence="4" key="2">
    <citation type="journal article" date="2014" name="Nat. Commun.">
        <title>The emerging biofuel crop Camelina sativa retains a highly undifferentiated hexaploid genome structure.</title>
        <authorList>
            <person name="Kagale S."/>
            <person name="Koh C."/>
            <person name="Nixon J."/>
            <person name="Bollina V."/>
            <person name="Clarke W.E."/>
            <person name="Tuteja R."/>
            <person name="Spillane C."/>
            <person name="Robinson S.J."/>
            <person name="Links M.G."/>
            <person name="Clarke C."/>
            <person name="Higgins E.E."/>
            <person name="Huebert T."/>
            <person name="Sharpe A.G."/>
            <person name="Parkin I.A."/>
        </authorList>
    </citation>
    <scope>NUCLEOTIDE SEQUENCE [LARGE SCALE GENOMIC DNA]</scope>
    <source>
        <strain evidence="4">r\DH55</strain>
    </source>
</reference>
<dbReference type="PANTHER" id="PTHR33829:SF4">
    <property type="entry name" value="(RAPE) HYPOTHETICAL PROTEIN"/>
    <property type="match status" value="1"/>
</dbReference>
<feature type="transmembrane region" description="Helical" evidence="2">
    <location>
        <begin position="193"/>
        <end position="215"/>
    </location>
</feature>
<proteinExistence type="predicted"/>
<feature type="transmembrane region" description="Helical" evidence="2">
    <location>
        <begin position="34"/>
        <end position="50"/>
    </location>
</feature>
<protein>
    <submittedName>
        <fullName evidence="5">Uncharacterized protein LOC104706688</fullName>
    </submittedName>
    <submittedName>
        <fullName evidence="6">Uncharacterized protein LOC104736404</fullName>
    </submittedName>
</protein>
<dbReference type="RefSeq" id="XP_010421199.1">
    <property type="nucleotide sequence ID" value="XM_010422897.2"/>
</dbReference>
<reference evidence="5 6" key="3">
    <citation type="submission" date="2025-05" db="UniProtKB">
        <authorList>
            <consortium name="RefSeq"/>
        </authorList>
    </citation>
    <scope>IDENTIFICATION</scope>
    <source>
        <tissue evidence="5 6">Leaf</tissue>
    </source>
</reference>
<evidence type="ECO:0000256" key="2">
    <source>
        <dbReference type="SAM" id="Phobius"/>
    </source>
</evidence>
<reference evidence="4" key="1">
    <citation type="journal article" date="1997" name="Nucleic Acids Res.">
        <title>tRNAscan-SE: a program for improved detection of transfer RNA genes in genomic sequence.</title>
        <authorList>
            <person name="Lowe T.M."/>
            <person name="Eddy S.R."/>
        </authorList>
    </citation>
    <scope>NUCLEOTIDE SEQUENCE [LARGE SCALE GENOMIC DNA]</scope>
    <source>
        <strain evidence="4">r\DH55</strain>
    </source>
</reference>
<dbReference type="Proteomes" id="UP000694864">
    <property type="component" value="Chromosome 8"/>
</dbReference>
<dbReference type="GeneID" id="104706688"/>
<dbReference type="PANTHER" id="PTHR33829">
    <property type="entry name" value="OSJNBA0044M19.10 PROTEIN"/>
    <property type="match status" value="1"/>
</dbReference>